<feature type="region of interest" description="Disordered" evidence="1">
    <location>
        <begin position="60"/>
        <end position="94"/>
    </location>
</feature>
<organism evidence="2">
    <name type="scientific">Populus trichocarpa</name>
    <name type="common">Western balsam poplar</name>
    <name type="synonym">Populus balsamifera subsp. trichocarpa</name>
    <dbReference type="NCBI Taxonomy" id="3694"/>
    <lineage>
        <taxon>Eukaryota</taxon>
        <taxon>Viridiplantae</taxon>
        <taxon>Streptophyta</taxon>
        <taxon>Embryophyta</taxon>
        <taxon>Tracheophyta</taxon>
        <taxon>Spermatophyta</taxon>
        <taxon>Magnoliopsida</taxon>
        <taxon>eudicotyledons</taxon>
        <taxon>Gunneridae</taxon>
        <taxon>Pentapetalae</taxon>
        <taxon>rosids</taxon>
        <taxon>fabids</taxon>
        <taxon>Malpighiales</taxon>
        <taxon>Salicaceae</taxon>
        <taxon>Saliceae</taxon>
        <taxon>Populus</taxon>
    </lineage>
</organism>
<reference evidence="2" key="2">
    <citation type="submission" date="2017-07" db="EMBL/GenBank/DDBJ databases">
        <title>WGS assembly of Populus trichocarpa.</title>
        <authorList>
            <person name="Tuskan G."/>
            <person name="Difazio S."/>
            <person name="Jansson S."/>
            <person name="Bohlmann J."/>
            <person name="Grigoriev I."/>
            <person name="Hellsten U."/>
            <person name="Putnam N."/>
            <person name="Ralph S."/>
            <person name="Rombauts S."/>
            <person name="Salamov A."/>
            <person name="Schein J."/>
            <person name="Sterck L."/>
            <person name="Aerts A."/>
            <person name="Bhalerao R."/>
            <person name="Bhalerao R."/>
            <person name="Blaudez D."/>
            <person name="Boerjan W."/>
            <person name="Brun A."/>
            <person name="Brunner A."/>
            <person name="Busov V."/>
            <person name="Campbell M."/>
            <person name="Carlson J."/>
            <person name="Chalot M."/>
            <person name="Chapman J."/>
            <person name="Chen G."/>
            <person name="Cooper D."/>
            <person name="Coutinho P."/>
            <person name="Couturier J."/>
            <person name="Covert S."/>
            <person name="Cronk Q."/>
            <person name="Cunningham R."/>
            <person name="Davis J."/>
            <person name="Degroeve S."/>
            <person name="Dejardin A."/>
            <person name="Depamphilis C."/>
            <person name="Detter J."/>
            <person name="Dirks B."/>
            <person name="Dubchak I."/>
            <person name="Duplessis S."/>
            <person name="Ehlting J."/>
            <person name="Ellis B."/>
            <person name="Gendler K."/>
            <person name="Goodstein D."/>
            <person name="Gribskov M."/>
            <person name="Grimwood J."/>
            <person name="Groover A."/>
            <person name="Gunter L."/>
            <person name="Hamberger B."/>
            <person name="Heinze B."/>
            <person name="Helariutta Y."/>
            <person name="Henrissat B."/>
            <person name="Holligan D."/>
            <person name="Holt R."/>
            <person name="Huang W."/>
            <person name="Islam-Faridi N."/>
            <person name="Jones S."/>
            <person name="Jones-Rhoades M."/>
            <person name="Jorgensen R."/>
            <person name="Joshi C."/>
            <person name="Kangasjarvi J."/>
            <person name="Karlsson J."/>
            <person name="Kelleher C."/>
            <person name="Kirkpatrick R."/>
            <person name="Kirst M."/>
            <person name="Kohler A."/>
            <person name="Kalluri U."/>
            <person name="Larimer F."/>
            <person name="Leebens-Mack J."/>
            <person name="Leple J."/>
            <person name="Locascio P."/>
            <person name="Lou Y."/>
            <person name="Lucas S."/>
            <person name="Martin F."/>
            <person name="Montanini B."/>
            <person name="Napoli C."/>
            <person name="Nelson D."/>
            <person name="Nelson C."/>
            <person name="Nieminen K."/>
            <person name="Nilsson O."/>
            <person name="Pereda V."/>
            <person name="Peter G."/>
            <person name="Philippe R."/>
            <person name="Pilate G."/>
            <person name="Poliakov A."/>
            <person name="Razumovskaya J."/>
            <person name="Richardson P."/>
            <person name="Rinaldi C."/>
            <person name="Ritland K."/>
            <person name="Rouze P."/>
            <person name="Ryaboy D."/>
            <person name="Schmutz J."/>
            <person name="Schrader J."/>
            <person name="Segerman B."/>
            <person name="Shin H."/>
            <person name="Siddiqui A."/>
            <person name="Sterky F."/>
            <person name="Terry A."/>
            <person name="Tsai C."/>
            <person name="Uberbacher E."/>
            <person name="Unneberg P."/>
            <person name="Vahala J."/>
            <person name="Wall K."/>
            <person name="Wessler S."/>
            <person name="Yang G."/>
            <person name="Yin T."/>
            <person name="Douglas C."/>
            <person name="Marra M."/>
            <person name="Sandberg G."/>
            <person name="Van De Peer Y."/>
            <person name="Rokhsar D."/>
        </authorList>
    </citation>
    <scope>NUCLEOTIDE SEQUENCE</scope>
    <source>
        <strain evidence="2">Nisqually-1</strain>
    </source>
</reference>
<dbReference type="InParanoid" id="U5FLD8"/>
<evidence type="ECO:0000256" key="1">
    <source>
        <dbReference type="SAM" id="MobiDB-lite"/>
    </source>
</evidence>
<dbReference type="EMBL" id="KZ623371">
    <property type="protein sequence ID" value="PNS23459.1"/>
    <property type="molecule type" value="Genomic_DNA"/>
</dbReference>
<evidence type="ECO:0000313" key="2">
    <source>
        <dbReference type="EMBL" id="PNS23459.1"/>
    </source>
</evidence>
<dbReference type="eggNOG" id="ENOG502R73H">
    <property type="taxonomic scope" value="Eukaryota"/>
</dbReference>
<gene>
    <name evidence="2" type="ORF">POPTR_T061600</name>
</gene>
<reference evidence="2" key="1">
    <citation type="journal article" date="2006" name="Science">
        <title>The genome of black cottonwood, Populus trichocarpa (Torr. &amp; Gray).</title>
        <authorList>
            <person name="Tuskan G.A."/>
            <person name="Difazio S."/>
            <person name="Jansson S."/>
            <person name="Bohlmann J."/>
            <person name="Grigoriev I."/>
            <person name="Hellsten U."/>
            <person name="Putnam N."/>
            <person name="Ralph S."/>
            <person name="Rombauts S."/>
            <person name="Salamov A."/>
            <person name="Schein J."/>
            <person name="Sterck L."/>
            <person name="Aerts A."/>
            <person name="Bhalerao R.R."/>
            <person name="Bhalerao R.P."/>
            <person name="Blaudez D."/>
            <person name="Boerjan W."/>
            <person name="Brun A."/>
            <person name="Brunner A."/>
            <person name="Busov V."/>
            <person name="Campbell M."/>
            <person name="Carlson J."/>
            <person name="Chalot M."/>
            <person name="Chapman J."/>
            <person name="Chen G.L."/>
            <person name="Cooper D."/>
            <person name="Coutinho P.M."/>
            <person name="Couturier J."/>
            <person name="Covert S."/>
            <person name="Cronk Q."/>
            <person name="Cunningham R."/>
            <person name="Davis J."/>
            <person name="Degroeve S."/>
            <person name="Dejardin A."/>
            <person name="Depamphilis C."/>
            <person name="Detter J."/>
            <person name="Dirks B."/>
            <person name="Dubchak I."/>
            <person name="Duplessis S."/>
            <person name="Ehlting J."/>
            <person name="Ellis B."/>
            <person name="Gendler K."/>
            <person name="Goodstein D."/>
            <person name="Gribskov M."/>
            <person name="Grimwood J."/>
            <person name="Groover A."/>
            <person name="Gunter L."/>
            <person name="Hamberger B."/>
            <person name="Heinze B."/>
            <person name="Helariutta Y."/>
            <person name="Henrissat B."/>
            <person name="Holligan D."/>
            <person name="Holt R."/>
            <person name="Huang W."/>
            <person name="Islam-Faridi N."/>
            <person name="Jones S."/>
            <person name="Jones-Rhoades M."/>
            <person name="Jorgensen R."/>
            <person name="Joshi C."/>
            <person name="Kangasjarvi J."/>
            <person name="Karlsson J."/>
            <person name="Kelleher C."/>
            <person name="Kirkpatrick R."/>
            <person name="Kirst M."/>
            <person name="Kohler A."/>
            <person name="Kalluri U."/>
            <person name="Larimer F."/>
            <person name="Leebens-Mack J."/>
            <person name="Leple J.C."/>
            <person name="Locascio P."/>
            <person name="Lou Y."/>
            <person name="Lucas S."/>
            <person name="Martin F."/>
            <person name="Montanini B."/>
            <person name="Napoli C."/>
            <person name="Nelson D.R."/>
            <person name="Nelson C."/>
            <person name="Nieminen K."/>
            <person name="Nilsson O."/>
            <person name="Pereda V."/>
            <person name="Peter G."/>
            <person name="Philippe R."/>
            <person name="Pilate G."/>
            <person name="Poliakov A."/>
            <person name="Razumovskaya J."/>
            <person name="Richardson P."/>
            <person name="Rinaldi C."/>
            <person name="Ritland K."/>
            <person name="Rouze P."/>
            <person name="Ryaboy D."/>
            <person name="Schmutz J."/>
            <person name="Schrader J."/>
            <person name="Segerman B."/>
            <person name="Shin H."/>
            <person name="Siddiqui A."/>
            <person name="Sterky F."/>
            <person name="Terry A."/>
            <person name="Tsai C.J."/>
            <person name="Uberbacher E."/>
            <person name="Unneberg P."/>
            <person name="Vahala J."/>
            <person name="Wall K."/>
            <person name="Wessler S."/>
            <person name="Yang G."/>
            <person name="Yin T."/>
            <person name="Douglas C."/>
            <person name="Marra M."/>
            <person name="Sandberg G."/>
            <person name="Van de Peer Y."/>
            <person name="Rokhsar D."/>
        </authorList>
    </citation>
    <scope>NUCLEOTIDE SEQUENCE [LARGE SCALE GENOMIC DNA]</scope>
    <source>
        <strain evidence="2">Nisqually-1</strain>
    </source>
</reference>
<dbReference type="HOGENOM" id="CLU_724424_0_0_1"/>
<accession>U5FLD8</accession>
<proteinExistence type="predicted"/>
<feature type="compositionally biased region" description="Basic and acidic residues" evidence="1">
    <location>
        <begin position="299"/>
        <end position="312"/>
    </location>
</feature>
<protein>
    <submittedName>
        <fullName evidence="2">Uncharacterized protein</fullName>
    </submittedName>
</protein>
<name>U5FLD8_POPTR</name>
<feature type="region of interest" description="Disordered" evidence="1">
    <location>
        <begin position="281"/>
        <end position="312"/>
    </location>
</feature>
<sequence length="382" mass="41323">MGNNTGNWQKGGDNTRSSQECISAGMITLVCPCTRNSYKRFEGAREEDCRTIAGVAAVRAPPAWGSTTGTPGQAGSRPARTPAQKSHNSRPDHRIAPRFLLELPESISLIVAMESLHAPPLGGQGTPCGKGKCISASMIAPVSPCRHNSNKRFEGAREEDHRAIAGVTAVRAPSAREVRLGPRGRPMFPRASRVRFPYNSNGIATQTAGSFDLDVLSPEPWAFHSFALSLAPIGRITALLLSAGRGCRTGKERRNSNKRFEGACEEDRTTIPGIAAVRAPSAREARLGPRGRPANHRTPPLDRQGKPCEKGKSSDAIRCISVGMIAPVCPCTRNSYKRFEGAREEDRRAMAGVMAVRSSPVRGSDWYLKVHFYQGFISSFCT</sequence>
<dbReference type="AlphaFoldDB" id="U5FLD8"/>